<sequence>MFRFLMLQPRSEPSTAVCSGGDQKNSFVSCAGKQTLLLFAFFSKQKDVKMRVYFFFLFAFFFSPFFVVVVVVCGSSLLLLLREPWESNHSVCLTDMP</sequence>
<keyword evidence="1" id="KW-0472">Membrane</keyword>
<evidence type="ECO:0000313" key="3">
    <source>
        <dbReference type="Proteomes" id="UP001232148"/>
    </source>
</evidence>
<organism evidence="2 3">
    <name type="scientific">Colletotrichum zoysiae</name>
    <dbReference type="NCBI Taxonomy" id="1216348"/>
    <lineage>
        <taxon>Eukaryota</taxon>
        <taxon>Fungi</taxon>
        <taxon>Dikarya</taxon>
        <taxon>Ascomycota</taxon>
        <taxon>Pezizomycotina</taxon>
        <taxon>Sordariomycetes</taxon>
        <taxon>Hypocreomycetidae</taxon>
        <taxon>Glomerellales</taxon>
        <taxon>Glomerellaceae</taxon>
        <taxon>Colletotrichum</taxon>
        <taxon>Colletotrichum graminicola species complex</taxon>
    </lineage>
</organism>
<protein>
    <recommendedName>
        <fullName evidence="4">Transmembrane protein</fullName>
    </recommendedName>
</protein>
<evidence type="ECO:0008006" key="4">
    <source>
        <dbReference type="Google" id="ProtNLM"/>
    </source>
</evidence>
<keyword evidence="1" id="KW-1133">Transmembrane helix</keyword>
<name>A0AAD9M1F1_9PEZI</name>
<evidence type="ECO:0000313" key="2">
    <source>
        <dbReference type="EMBL" id="KAK2030536.1"/>
    </source>
</evidence>
<accession>A0AAD9M1F1</accession>
<dbReference type="Proteomes" id="UP001232148">
    <property type="component" value="Unassembled WGS sequence"/>
</dbReference>
<comment type="caution">
    <text evidence="2">The sequence shown here is derived from an EMBL/GenBank/DDBJ whole genome shotgun (WGS) entry which is preliminary data.</text>
</comment>
<keyword evidence="1" id="KW-0812">Transmembrane</keyword>
<proteinExistence type="predicted"/>
<dbReference type="EMBL" id="MU842850">
    <property type="protein sequence ID" value="KAK2030536.1"/>
    <property type="molecule type" value="Genomic_DNA"/>
</dbReference>
<keyword evidence="3" id="KW-1185">Reference proteome</keyword>
<dbReference type="AlphaFoldDB" id="A0AAD9M1F1"/>
<evidence type="ECO:0000256" key="1">
    <source>
        <dbReference type="SAM" id="Phobius"/>
    </source>
</evidence>
<feature type="transmembrane region" description="Helical" evidence="1">
    <location>
        <begin position="52"/>
        <end position="81"/>
    </location>
</feature>
<reference evidence="2" key="1">
    <citation type="submission" date="2021-06" db="EMBL/GenBank/DDBJ databases">
        <title>Comparative genomics, transcriptomics and evolutionary studies reveal genomic signatures of adaptation to plant cell wall in hemibiotrophic fungi.</title>
        <authorList>
            <consortium name="DOE Joint Genome Institute"/>
            <person name="Baroncelli R."/>
            <person name="Diaz J.F."/>
            <person name="Benocci T."/>
            <person name="Peng M."/>
            <person name="Battaglia E."/>
            <person name="Haridas S."/>
            <person name="Andreopoulos W."/>
            <person name="Labutti K."/>
            <person name="Pangilinan J."/>
            <person name="Floch G.L."/>
            <person name="Makela M.R."/>
            <person name="Henrissat B."/>
            <person name="Grigoriev I.V."/>
            <person name="Crouch J.A."/>
            <person name="De Vries R.P."/>
            <person name="Sukno S.A."/>
            <person name="Thon M.R."/>
        </authorList>
    </citation>
    <scope>NUCLEOTIDE SEQUENCE</scope>
    <source>
        <strain evidence="2">MAFF235873</strain>
    </source>
</reference>
<gene>
    <name evidence="2" type="ORF">LX32DRAFT_321423</name>
</gene>